<comment type="caution">
    <text evidence="1">The sequence shown here is derived from an EMBL/GenBank/DDBJ whole genome shotgun (WGS) entry which is preliminary data.</text>
</comment>
<organism evidence="1 2">
    <name type="scientific">Roseibium limicola</name>
    <dbReference type="NCBI Taxonomy" id="2816037"/>
    <lineage>
        <taxon>Bacteria</taxon>
        <taxon>Pseudomonadati</taxon>
        <taxon>Pseudomonadota</taxon>
        <taxon>Alphaproteobacteria</taxon>
        <taxon>Hyphomicrobiales</taxon>
        <taxon>Stappiaceae</taxon>
        <taxon>Roseibium</taxon>
    </lineage>
</organism>
<protein>
    <submittedName>
        <fullName evidence="1">DUF2259 domain-containing protein</fullName>
    </submittedName>
</protein>
<reference evidence="1" key="1">
    <citation type="submission" date="2021-03" db="EMBL/GenBank/DDBJ databases">
        <title>Roseibium sp. CAU 1637 isolated from Incheon.</title>
        <authorList>
            <person name="Kim W."/>
        </authorList>
    </citation>
    <scope>NUCLEOTIDE SEQUENCE</scope>
    <source>
        <strain evidence="1">CAU 1637</strain>
    </source>
</reference>
<evidence type="ECO:0000313" key="1">
    <source>
        <dbReference type="EMBL" id="MBO0344925.1"/>
    </source>
</evidence>
<gene>
    <name evidence="1" type="ORF">J0X15_06835</name>
</gene>
<dbReference type="Pfam" id="PF10016">
    <property type="entry name" value="DUF2259"/>
    <property type="match status" value="1"/>
</dbReference>
<dbReference type="AlphaFoldDB" id="A0A939EMK5"/>
<dbReference type="Proteomes" id="UP000664779">
    <property type="component" value="Unassembled WGS sequence"/>
</dbReference>
<dbReference type="EMBL" id="JAFLNF010000002">
    <property type="protein sequence ID" value="MBO0344925.1"/>
    <property type="molecule type" value="Genomic_DNA"/>
</dbReference>
<proteinExistence type="predicted"/>
<accession>A0A939EMK5</accession>
<name>A0A939EMK5_9HYPH</name>
<dbReference type="InterPro" id="IPR018725">
    <property type="entry name" value="DUF2259_secreted"/>
</dbReference>
<keyword evidence="2" id="KW-1185">Reference proteome</keyword>
<evidence type="ECO:0000313" key="2">
    <source>
        <dbReference type="Proteomes" id="UP000664779"/>
    </source>
</evidence>
<sequence>MIATLMTSAAALAGDVAQVNILGFSANAKRFAFEQYGIQDGSGSPYSELFVLDVSEDRWVSPSPIRERLEDVPDRPDLKALLAQTRAAVLQEARDIGLLGGIEPLGHTVGHNPVTELTSDATFMRVMPRPILPPFDAPLEFRLTSFPAPSADCASDGVETTGFTLSLTREGQTRELHSDTNIPDSRGCPLRYRIERVVTYYPEDRGDADGYFAVLVFYEARGFEGPDGRYLAITGKI</sequence>